<dbReference type="Gene3D" id="1.10.1220.10">
    <property type="entry name" value="Met repressor-like"/>
    <property type="match status" value="1"/>
</dbReference>
<evidence type="ECO:0000256" key="4">
    <source>
        <dbReference type="ARBA" id="ARBA00022723"/>
    </source>
</evidence>
<dbReference type="SUPFAM" id="SSF55021">
    <property type="entry name" value="ACT-like"/>
    <property type="match status" value="1"/>
</dbReference>
<dbReference type="RefSeq" id="WP_106154476.1">
    <property type="nucleotide sequence ID" value="NZ_PVTS01000021.1"/>
</dbReference>
<dbReference type="InterPro" id="IPR027271">
    <property type="entry name" value="Acetolactate_synth/TF_NikR_C"/>
</dbReference>
<dbReference type="NCBIfam" id="NF003381">
    <property type="entry name" value="PRK04460.1"/>
    <property type="match status" value="1"/>
</dbReference>
<dbReference type="InterPro" id="IPR050192">
    <property type="entry name" value="CopG/NikR_regulator"/>
</dbReference>
<accession>A0A2T0X4P0</accession>
<feature type="domain" description="Ribbon-helix-helix protein CopG" evidence="9">
    <location>
        <begin position="4"/>
        <end position="42"/>
    </location>
</feature>
<dbReference type="STRING" id="1168289.GCA_000259075_01892"/>
<dbReference type="InterPro" id="IPR010985">
    <property type="entry name" value="Ribbon_hlx_hlx"/>
</dbReference>
<dbReference type="OrthoDB" id="9806294at2"/>
<dbReference type="InterPro" id="IPR002145">
    <property type="entry name" value="CopG"/>
</dbReference>
<proteinExistence type="inferred from homology"/>
<comment type="caution">
    <text evidence="11">The sequence shown here is derived from an EMBL/GenBank/DDBJ whole genome shotgun (WGS) entry which is preliminary data.</text>
</comment>
<dbReference type="GO" id="GO:0010045">
    <property type="term" value="P:response to nickel cation"/>
    <property type="evidence" value="ECO:0007669"/>
    <property type="project" value="InterPro"/>
</dbReference>
<evidence type="ECO:0000259" key="9">
    <source>
        <dbReference type="Pfam" id="PF01402"/>
    </source>
</evidence>
<reference evidence="11 12" key="1">
    <citation type="submission" date="2018-07" db="EMBL/GenBank/DDBJ databases">
        <title>Freshwater and sediment microbial communities from various areas in North America, analyzing microbe dynamics in response to fracking.</title>
        <authorList>
            <person name="Lamendella R."/>
        </authorList>
    </citation>
    <scope>NUCLEOTIDE SEQUENCE [LARGE SCALE GENOMIC DNA]</scope>
    <source>
        <strain evidence="11 12">160A</strain>
    </source>
</reference>
<keyword evidence="3" id="KW-0533">Nickel</keyword>
<keyword evidence="6 8" id="KW-0238">DNA-binding</keyword>
<evidence type="ECO:0000256" key="7">
    <source>
        <dbReference type="ARBA" id="ARBA00023163"/>
    </source>
</evidence>
<dbReference type="GO" id="GO:0003677">
    <property type="term" value="F:DNA binding"/>
    <property type="evidence" value="ECO:0007669"/>
    <property type="project" value="UniProtKB-KW"/>
</dbReference>
<comment type="function">
    <text evidence="8">Transcriptional regulator.</text>
</comment>
<name>A0A2T0X4P0_9BACT</name>
<organism evidence="11 12">
    <name type="scientific">Marinilabilia salmonicolor</name>
    <dbReference type="NCBI Taxonomy" id="989"/>
    <lineage>
        <taxon>Bacteria</taxon>
        <taxon>Pseudomonadati</taxon>
        <taxon>Bacteroidota</taxon>
        <taxon>Bacteroidia</taxon>
        <taxon>Marinilabiliales</taxon>
        <taxon>Marinilabiliaceae</taxon>
        <taxon>Marinilabilia</taxon>
    </lineage>
</organism>
<sequence>MSVVRFGVSLEQDLLDELDAFVKDNVLSNRSQGIRRLIKNYLFEKKWQCNNVVAGSITLVYNPHKNDLSAKLGNIQLEYRDVILSSQHFYLSTDESFEIIAVRGESKKLTELADKIRALKGINRGKLAMTSAG</sequence>
<dbReference type="AlphaFoldDB" id="A0A2T0X4P0"/>
<dbReference type="Proteomes" id="UP000252733">
    <property type="component" value="Unassembled WGS sequence"/>
</dbReference>
<keyword evidence="12" id="KW-1185">Reference proteome</keyword>
<dbReference type="InterPro" id="IPR014864">
    <property type="entry name" value="TF_NikR_Ni-bd_C"/>
</dbReference>
<feature type="domain" description="Transcription factor NikR nickel binding C-terminal" evidence="10">
    <location>
        <begin position="54"/>
        <end position="130"/>
    </location>
</feature>
<keyword evidence="4" id="KW-0479">Metal-binding</keyword>
<evidence type="ECO:0000256" key="3">
    <source>
        <dbReference type="ARBA" id="ARBA00022596"/>
    </source>
</evidence>
<dbReference type="Gene3D" id="3.30.70.1150">
    <property type="entry name" value="ACT-like. Chain A, domain 2"/>
    <property type="match status" value="1"/>
</dbReference>
<keyword evidence="7 8" id="KW-0804">Transcription</keyword>
<dbReference type="CDD" id="cd22231">
    <property type="entry name" value="RHH_NikR_HicB-like"/>
    <property type="match status" value="1"/>
</dbReference>
<keyword evidence="5 8" id="KW-0805">Transcription regulation</keyword>
<dbReference type="Pfam" id="PF08753">
    <property type="entry name" value="NikR_C"/>
    <property type="match status" value="1"/>
</dbReference>
<evidence type="ECO:0000259" key="10">
    <source>
        <dbReference type="Pfam" id="PF08753"/>
    </source>
</evidence>
<dbReference type="InterPro" id="IPR013321">
    <property type="entry name" value="Arc_rbn_hlx_hlx"/>
</dbReference>
<evidence type="ECO:0000256" key="8">
    <source>
        <dbReference type="HAMAP-Rule" id="MF_00476"/>
    </source>
</evidence>
<evidence type="ECO:0000313" key="11">
    <source>
        <dbReference type="EMBL" id="RCW30204.1"/>
    </source>
</evidence>
<dbReference type="InterPro" id="IPR022988">
    <property type="entry name" value="Ni_resp_reg_NikR"/>
</dbReference>
<evidence type="ECO:0000256" key="6">
    <source>
        <dbReference type="ARBA" id="ARBA00023125"/>
    </source>
</evidence>
<dbReference type="Pfam" id="PF01402">
    <property type="entry name" value="RHH_1"/>
    <property type="match status" value="1"/>
</dbReference>
<evidence type="ECO:0000256" key="5">
    <source>
        <dbReference type="ARBA" id="ARBA00023015"/>
    </source>
</evidence>
<protein>
    <recommendedName>
        <fullName evidence="8">Putative nickel-responsive regulator</fullName>
    </recommendedName>
</protein>
<comment type="similarity">
    <text evidence="2 8">Belongs to the transcriptional regulatory CopG/NikR family.</text>
</comment>
<comment type="cofactor">
    <cofactor evidence="1">
        <name>Ni(2+)</name>
        <dbReference type="ChEBI" id="CHEBI:49786"/>
    </cofactor>
</comment>
<dbReference type="SUPFAM" id="SSF47598">
    <property type="entry name" value="Ribbon-helix-helix"/>
    <property type="match status" value="1"/>
</dbReference>
<evidence type="ECO:0000256" key="1">
    <source>
        <dbReference type="ARBA" id="ARBA00001967"/>
    </source>
</evidence>
<evidence type="ECO:0000256" key="2">
    <source>
        <dbReference type="ARBA" id="ARBA00008478"/>
    </source>
</evidence>
<gene>
    <name evidence="11" type="ORF">DFO77_12329</name>
</gene>
<evidence type="ECO:0000313" key="12">
    <source>
        <dbReference type="Proteomes" id="UP000252733"/>
    </source>
</evidence>
<dbReference type="GO" id="GO:0016151">
    <property type="term" value="F:nickel cation binding"/>
    <property type="evidence" value="ECO:0007669"/>
    <property type="project" value="UniProtKB-UniRule"/>
</dbReference>
<dbReference type="EMBL" id="QPIZ01000023">
    <property type="protein sequence ID" value="RCW30204.1"/>
    <property type="molecule type" value="Genomic_DNA"/>
</dbReference>
<dbReference type="InterPro" id="IPR045865">
    <property type="entry name" value="ACT-like_dom_sf"/>
</dbReference>
<dbReference type="HAMAP" id="MF_00476">
    <property type="entry name" value="NikR"/>
    <property type="match status" value="1"/>
</dbReference>
<comment type="caution">
    <text evidence="8">Lacks conserved residue(s) required for the propagation of feature annotation.</text>
</comment>
<dbReference type="PANTHER" id="PTHR34719:SF2">
    <property type="entry name" value="NICKEL-RESPONSIVE REGULATOR"/>
    <property type="match status" value="1"/>
</dbReference>
<dbReference type="GO" id="GO:0003700">
    <property type="term" value="F:DNA-binding transcription factor activity"/>
    <property type="evidence" value="ECO:0007669"/>
    <property type="project" value="UniProtKB-UniRule"/>
</dbReference>
<dbReference type="PANTHER" id="PTHR34719">
    <property type="entry name" value="NICKEL-RESPONSIVE REGULATOR"/>
    <property type="match status" value="1"/>
</dbReference>